<evidence type="ECO:0000256" key="1">
    <source>
        <dbReference type="ARBA" id="ARBA00004651"/>
    </source>
</evidence>
<dbReference type="Proteomes" id="UP000601223">
    <property type="component" value="Unassembled WGS sequence"/>
</dbReference>
<gene>
    <name evidence="9" type="ORF">Cba03nite_03550</name>
</gene>
<dbReference type="InterPro" id="IPR051258">
    <property type="entry name" value="Diverse_Substrate_Transporter"/>
</dbReference>
<dbReference type="InterPro" id="IPR000620">
    <property type="entry name" value="EamA_dom"/>
</dbReference>
<dbReference type="Pfam" id="PF00892">
    <property type="entry name" value="EamA"/>
    <property type="match status" value="2"/>
</dbReference>
<feature type="transmembrane region" description="Helical" evidence="7">
    <location>
        <begin position="226"/>
        <end position="245"/>
    </location>
</feature>
<keyword evidence="3" id="KW-1003">Cell membrane</keyword>
<dbReference type="PANTHER" id="PTHR42920">
    <property type="entry name" value="OS03G0707200 PROTEIN-RELATED"/>
    <property type="match status" value="1"/>
</dbReference>
<reference evidence="9 10" key="1">
    <citation type="submission" date="2021-01" db="EMBL/GenBank/DDBJ databases">
        <title>Whole genome shotgun sequence of Catellatospora bangladeshensis NBRC 107357.</title>
        <authorList>
            <person name="Komaki H."/>
            <person name="Tamura T."/>
        </authorList>
    </citation>
    <scope>NUCLEOTIDE SEQUENCE [LARGE SCALE GENOMIC DNA]</scope>
    <source>
        <strain evidence="9 10">NBRC 107357</strain>
    </source>
</reference>
<feature type="transmembrane region" description="Helical" evidence="7">
    <location>
        <begin position="257"/>
        <end position="276"/>
    </location>
</feature>
<accession>A0A8J3JE58</accession>
<evidence type="ECO:0000259" key="8">
    <source>
        <dbReference type="Pfam" id="PF00892"/>
    </source>
</evidence>
<dbReference type="PANTHER" id="PTHR42920:SF5">
    <property type="entry name" value="EAMA DOMAIN-CONTAINING PROTEIN"/>
    <property type="match status" value="1"/>
</dbReference>
<evidence type="ECO:0000313" key="10">
    <source>
        <dbReference type="Proteomes" id="UP000601223"/>
    </source>
</evidence>
<dbReference type="GO" id="GO:0005886">
    <property type="term" value="C:plasma membrane"/>
    <property type="evidence" value="ECO:0007669"/>
    <property type="project" value="UniProtKB-SubCell"/>
</dbReference>
<dbReference type="SUPFAM" id="SSF103481">
    <property type="entry name" value="Multidrug resistance efflux transporter EmrE"/>
    <property type="match status" value="2"/>
</dbReference>
<comment type="similarity">
    <text evidence="2">Belongs to the EamA transporter family.</text>
</comment>
<keyword evidence="6 7" id="KW-0472">Membrane</keyword>
<feature type="transmembrane region" description="Helical" evidence="7">
    <location>
        <begin position="188"/>
        <end position="206"/>
    </location>
</feature>
<dbReference type="RefSeq" id="WP_203740920.1">
    <property type="nucleotide sequence ID" value="NZ_BONF01000003.1"/>
</dbReference>
<keyword evidence="5 7" id="KW-1133">Transmembrane helix</keyword>
<dbReference type="EMBL" id="BONF01000003">
    <property type="protein sequence ID" value="GIF79006.1"/>
    <property type="molecule type" value="Genomic_DNA"/>
</dbReference>
<evidence type="ECO:0000256" key="6">
    <source>
        <dbReference type="ARBA" id="ARBA00023136"/>
    </source>
</evidence>
<feature type="domain" description="EamA" evidence="8">
    <location>
        <begin position="157"/>
        <end position="297"/>
    </location>
</feature>
<comment type="caution">
    <text evidence="9">The sequence shown here is derived from an EMBL/GenBank/DDBJ whole genome shotgun (WGS) entry which is preliminary data.</text>
</comment>
<comment type="subcellular location">
    <subcellularLocation>
        <location evidence="1">Cell membrane</location>
        <topology evidence="1">Multi-pass membrane protein</topology>
    </subcellularLocation>
</comment>
<evidence type="ECO:0000256" key="4">
    <source>
        <dbReference type="ARBA" id="ARBA00022692"/>
    </source>
</evidence>
<dbReference type="AlphaFoldDB" id="A0A8J3JE58"/>
<sequence length="333" mass="34347">MPFRPRPALGIVMVALASLLFAVNGTVSKLILRAGVSAPDLTTLRAVGACAGLLVLGAALRPGLRRFTVTARQLPLLIAYGLTGFLLVPMLYFVAIARLPVGVALLFEYTAPLFVALWARFGQRHRVRPRLWAGLLLCLAGLACVAEVWGALSLDGLGVAAALGAAVLLAAYFVLGAQGVTDRDTVSLTGWAFGVSAVAGLLFRLLGGAAPDWSALAGHTAGGTPLWLLVAYLLVLGTIVPYLLIAGSLRHLPATSVGILGMIEPVLAAGVAFVTLGELLNPAQLAGGALLLTGVALAETARVPVAAVIEPVPLGQNEARAVAPERDRLSVTR</sequence>
<organism evidence="9 10">
    <name type="scientific">Catellatospora bangladeshensis</name>
    <dbReference type="NCBI Taxonomy" id="310355"/>
    <lineage>
        <taxon>Bacteria</taxon>
        <taxon>Bacillati</taxon>
        <taxon>Actinomycetota</taxon>
        <taxon>Actinomycetes</taxon>
        <taxon>Micromonosporales</taxon>
        <taxon>Micromonosporaceae</taxon>
        <taxon>Catellatospora</taxon>
    </lineage>
</organism>
<keyword evidence="10" id="KW-1185">Reference proteome</keyword>
<name>A0A8J3JE58_9ACTN</name>
<feature type="transmembrane region" description="Helical" evidence="7">
    <location>
        <begin position="131"/>
        <end position="151"/>
    </location>
</feature>
<dbReference type="InterPro" id="IPR037185">
    <property type="entry name" value="EmrE-like"/>
</dbReference>
<evidence type="ECO:0000256" key="7">
    <source>
        <dbReference type="SAM" id="Phobius"/>
    </source>
</evidence>
<feature type="transmembrane region" description="Helical" evidence="7">
    <location>
        <begin position="44"/>
        <end position="64"/>
    </location>
</feature>
<evidence type="ECO:0000256" key="2">
    <source>
        <dbReference type="ARBA" id="ARBA00007362"/>
    </source>
</evidence>
<proteinExistence type="inferred from homology"/>
<evidence type="ECO:0000256" key="3">
    <source>
        <dbReference type="ARBA" id="ARBA00022475"/>
    </source>
</evidence>
<feature type="transmembrane region" description="Helical" evidence="7">
    <location>
        <begin position="101"/>
        <end position="119"/>
    </location>
</feature>
<feature type="domain" description="EamA" evidence="8">
    <location>
        <begin position="9"/>
        <end position="145"/>
    </location>
</feature>
<feature type="transmembrane region" description="Helical" evidence="7">
    <location>
        <begin position="157"/>
        <end position="176"/>
    </location>
</feature>
<feature type="transmembrane region" description="Helical" evidence="7">
    <location>
        <begin position="76"/>
        <end position="95"/>
    </location>
</feature>
<evidence type="ECO:0000313" key="9">
    <source>
        <dbReference type="EMBL" id="GIF79006.1"/>
    </source>
</evidence>
<evidence type="ECO:0000256" key="5">
    <source>
        <dbReference type="ARBA" id="ARBA00022989"/>
    </source>
</evidence>
<keyword evidence="4 7" id="KW-0812">Transmembrane</keyword>
<protein>
    <submittedName>
        <fullName evidence="9">Permease</fullName>
    </submittedName>
</protein>